<protein>
    <submittedName>
        <fullName evidence="1">Uncharacterized protein</fullName>
    </submittedName>
</protein>
<organism evidence="1">
    <name type="scientific">Rhipicephalus appendiculatus</name>
    <name type="common">Brown ear tick</name>
    <dbReference type="NCBI Taxonomy" id="34631"/>
    <lineage>
        <taxon>Eukaryota</taxon>
        <taxon>Metazoa</taxon>
        <taxon>Ecdysozoa</taxon>
        <taxon>Arthropoda</taxon>
        <taxon>Chelicerata</taxon>
        <taxon>Arachnida</taxon>
        <taxon>Acari</taxon>
        <taxon>Parasitiformes</taxon>
        <taxon>Ixodida</taxon>
        <taxon>Ixodoidea</taxon>
        <taxon>Ixodidae</taxon>
        <taxon>Rhipicephalinae</taxon>
        <taxon>Rhipicephalus</taxon>
        <taxon>Rhipicephalus</taxon>
    </lineage>
</organism>
<sequence length="187" mass="20441">MSAGNRTCDPGTYSRKIFSALLHATASVEARHSMLHAAAAESHSLPGKSSDTALDIVVHYIKPLSCGGRESSVVVVDLARRFDVLALAQQIDEPHLQDSLSRLQIVHCQCLEALFCTVEKLMLTAVPIALLAVYAAPMHRWHSPQANMQMARLQELATAHGARFYAAPPTVRLRSRHFACESSVPDM</sequence>
<dbReference type="AlphaFoldDB" id="A0A131Z101"/>
<name>A0A131Z101_RHIAP</name>
<dbReference type="Gene3D" id="3.40.50.300">
    <property type="entry name" value="P-loop containing nucleotide triphosphate hydrolases"/>
    <property type="match status" value="1"/>
</dbReference>
<dbReference type="EMBL" id="GEDV01004127">
    <property type="protein sequence ID" value="JAP84430.1"/>
    <property type="molecule type" value="Transcribed_RNA"/>
</dbReference>
<accession>A0A131Z101</accession>
<proteinExistence type="predicted"/>
<evidence type="ECO:0000313" key="1">
    <source>
        <dbReference type="EMBL" id="JAP84430.1"/>
    </source>
</evidence>
<reference evidence="1" key="1">
    <citation type="journal article" date="2016" name="Ticks Tick Borne Dis.">
        <title>De novo assembly and annotation of the salivary gland transcriptome of Rhipicephalus appendiculatus male and female ticks during blood feeding.</title>
        <authorList>
            <person name="de Castro M.H."/>
            <person name="de Klerk D."/>
            <person name="Pienaar R."/>
            <person name="Latif A.A."/>
            <person name="Rees D.J."/>
            <person name="Mans B.J."/>
        </authorList>
    </citation>
    <scope>NUCLEOTIDE SEQUENCE</scope>
    <source>
        <tissue evidence="1">Salivary glands</tissue>
    </source>
</reference>
<dbReference type="InterPro" id="IPR027417">
    <property type="entry name" value="P-loop_NTPase"/>
</dbReference>